<keyword evidence="2" id="KW-1185">Reference proteome</keyword>
<dbReference type="EMBL" id="CP093443">
    <property type="protein sequence ID" value="UVI37510.1"/>
    <property type="molecule type" value="Genomic_DNA"/>
</dbReference>
<proteinExistence type="predicted"/>
<name>A0ABY5ST61_9MICO</name>
<dbReference type="InterPro" id="IPR019587">
    <property type="entry name" value="Polyketide_cyclase/dehydratase"/>
</dbReference>
<accession>A0ABY5ST61</accession>
<dbReference type="RefSeq" id="WP_265420048.1">
    <property type="nucleotide sequence ID" value="NZ_CP093443.1"/>
</dbReference>
<dbReference type="Pfam" id="PF10604">
    <property type="entry name" value="Polyketide_cyc2"/>
    <property type="match status" value="1"/>
</dbReference>
<dbReference type="Proteomes" id="UP001064879">
    <property type="component" value="Chromosome"/>
</dbReference>
<organism evidence="1 2">
    <name type="scientific">Brevibacterium spongiae</name>
    <dbReference type="NCBI Taxonomy" id="2909672"/>
    <lineage>
        <taxon>Bacteria</taxon>
        <taxon>Bacillati</taxon>
        <taxon>Actinomycetota</taxon>
        <taxon>Actinomycetes</taxon>
        <taxon>Micrococcales</taxon>
        <taxon>Brevibacteriaceae</taxon>
        <taxon>Brevibacterium</taxon>
    </lineage>
</organism>
<dbReference type="Gene3D" id="3.30.530.20">
    <property type="match status" value="1"/>
</dbReference>
<gene>
    <name evidence="1" type="ORF">L1F31_07640</name>
</gene>
<evidence type="ECO:0000313" key="2">
    <source>
        <dbReference type="Proteomes" id="UP001064879"/>
    </source>
</evidence>
<dbReference type="InterPro" id="IPR023393">
    <property type="entry name" value="START-like_dom_sf"/>
</dbReference>
<sequence length="161" mass="18178">MSHEHVSRRAGESAPFHFADRWIVEAEPETVWAVLEDVEEWSRWWPGLTEAHRFGESLVPGARARILVRTPIGVTLRFVITLQEVDSPRYIRFSASGDLRGEGIWTLTRERGATRIDAQWCVTTIRALITMMRPVSGIMHALVMAAGERGLRRRLSGTAGD</sequence>
<protein>
    <submittedName>
        <fullName evidence="1">SRPBCC family protein</fullName>
    </submittedName>
</protein>
<reference evidence="1" key="1">
    <citation type="submission" date="2022-03" db="EMBL/GenBank/DDBJ databases">
        <title>Brevibacterium spongiae sp. nov., isolated from marine sponge.</title>
        <authorList>
            <person name="Li Z."/>
            <person name="Zhang M."/>
        </authorList>
    </citation>
    <scope>NUCLEOTIDE SEQUENCE</scope>
    <source>
        <strain evidence="1">WHS-Z9</strain>
    </source>
</reference>
<dbReference type="SUPFAM" id="SSF55961">
    <property type="entry name" value="Bet v1-like"/>
    <property type="match status" value="1"/>
</dbReference>
<evidence type="ECO:0000313" key="1">
    <source>
        <dbReference type="EMBL" id="UVI37510.1"/>
    </source>
</evidence>